<dbReference type="AlphaFoldDB" id="A0A558J8D2"/>
<reference evidence="1 2" key="1">
    <citation type="submission" date="2019-07" db="EMBL/GenBank/DDBJ databases">
        <title>Diversity of Bacteria from Kongsfjorden, Arctic.</title>
        <authorList>
            <person name="Yu Y."/>
        </authorList>
    </citation>
    <scope>NUCLEOTIDE SEQUENCE [LARGE SCALE GENOMIC DNA]</scope>
    <source>
        <strain evidence="1 2">SM1922</strain>
    </source>
</reference>
<evidence type="ECO:0000313" key="2">
    <source>
        <dbReference type="Proteomes" id="UP000317288"/>
    </source>
</evidence>
<sequence length="79" mass="9099">MYLEKMTDTELLNLRDEVTQEMHSRARSKLDETVEYYIGIFGSEQGMEQLAECLFQDIAQKIYPGKWAGLVSHINKISG</sequence>
<dbReference type="EMBL" id="VNFE01000003">
    <property type="protein sequence ID" value="TVU89909.1"/>
    <property type="molecule type" value="Genomic_DNA"/>
</dbReference>
<dbReference type="Proteomes" id="UP000317288">
    <property type="component" value="Unassembled WGS sequence"/>
</dbReference>
<evidence type="ECO:0000313" key="1">
    <source>
        <dbReference type="EMBL" id="TVU89909.1"/>
    </source>
</evidence>
<name>A0A558J8D2_9GAMM</name>
<organism evidence="1 2">
    <name type="scientific">Vreelandella titanicae</name>
    <dbReference type="NCBI Taxonomy" id="664683"/>
    <lineage>
        <taxon>Bacteria</taxon>
        <taxon>Pseudomonadati</taxon>
        <taxon>Pseudomonadota</taxon>
        <taxon>Gammaproteobacteria</taxon>
        <taxon>Oceanospirillales</taxon>
        <taxon>Halomonadaceae</taxon>
        <taxon>Vreelandella</taxon>
    </lineage>
</organism>
<proteinExistence type="predicted"/>
<dbReference type="RefSeq" id="WP_144811149.1">
    <property type="nucleotide sequence ID" value="NZ_VNFE01000003.1"/>
</dbReference>
<gene>
    <name evidence="1" type="ORF">FQP89_11295</name>
</gene>
<comment type="caution">
    <text evidence="1">The sequence shown here is derived from an EMBL/GenBank/DDBJ whole genome shotgun (WGS) entry which is preliminary data.</text>
</comment>
<accession>A0A558J8D2</accession>
<protein>
    <submittedName>
        <fullName evidence="1">Uncharacterized protein</fullName>
    </submittedName>
</protein>